<dbReference type="Pfam" id="PF09742">
    <property type="entry name" value="Dymeclin"/>
    <property type="match status" value="1"/>
</dbReference>
<evidence type="ECO:0000313" key="7">
    <source>
        <dbReference type="RefSeq" id="XP_025407890.1"/>
    </source>
</evidence>
<sequence>MGAGPSHGELADNDCLLRLAGELEITIDDPFWDTFLTFSLNPPTSSQDDKVLTDRLKSICDSLVVNNRNTSNFKTLIRLLLEKADFEKLEAEENNILRWQVFNGLFIARYFLKYLVQNSKEIELINQFELQTDGIEVALGDRKEYAVPEDLNETTSFKFLSLLVKIVSELKVMNSTYSIHIESLNCILIMLSIQMYTIQPSSSLITYRIFMENIDSPKLSKALLLRYTEQIKPPPVNGGGIFYGLASNLWNILTLSSNAPDQTNQSPLSSLSISVLLVLINHCTSPPPPNGNPYRTYISSFSENLVAVYQFLGDNQEAPLSEEKTLLLYHLIHCNNGFKTFLLARTDIEVVLIPLLRTIYNTQSSRFQHMYMALIVLLILTEDQLFNKTVHNIILKGATWYQERVVSEISLGGLIILVTTRTAQYNLLKMRDKYLHINCFAALANMSSQFNQLHPYVCQRMLSLYEVLSKTFLRCPNQDMSAIEEALRIVLEVINSCLSNQLIHNPNLVYALLYQRKVFEPLKSHEAFHDVIQNIDMVITFFSAKLEREEELLNSSDVTTMLSRVQHWSLQWPRDLMKKFPDLKFKYVEEEKPEEFFGPYVWSLVNILSGINFESTLYKLN</sequence>
<name>A0A2S2PXU6_9HEMI</name>
<comment type="similarity">
    <text evidence="1">Belongs to the dymeclin family.</text>
</comment>
<dbReference type="GO" id="GO:0005794">
    <property type="term" value="C:Golgi apparatus"/>
    <property type="evidence" value="ECO:0007669"/>
    <property type="project" value="TreeGrafter"/>
</dbReference>
<dbReference type="EMBL" id="GGMS01001133">
    <property type="protein sequence ID" value="MBY70336.1"/>
    <property type="molecule type" value="Transcribed_RNA"/>
</dbReference>
<evidence type="ECO:0000256" key="3">
    <source>
        <dbReference type="ARBA" id="ARBA00022707"/>
    </source>
</evidence>
<dbReference type="InterPro" id="IPR019142">
    <property type="entry name" value="Dymeclin"/>
</dbReference>
<reference evidence="5" key="1">
    <citation type="submission" date="2018-04" db="EMBL/GenBank/DDBJ databases">
        <title>Transcriptome assembly of Sipha flava.</title>
        <authorList>
            <person name="Scully E.D."/>
            <person name="Geib S.M."/>
            <person name="Palmer N.A."/>
            <person name="Koch K."/>
            <person name="Bradshaw J."/>
            <person name="Heng-Moss T."/>
            <person name="Sarath G."/>
        </authorList>
    </citation>
    <scope>NUCLEOTIDE SEQUENCE</scope>
</reference>
<protein>
    <recommendedName>
        <fullName evidence="2">Dymeclin</fullName>
    </recommendedName>
</protein>
<evidence type="ECO:0000256" key="2">
    <source>
        <dbReference type="ARBA" id="ARBA00015736"/>
    </source>
</evidence>
<keyword evidence="4" id="KW-0449">Lipoprotein</keyword>
<dbReference type="Proteomes" id="UP000694846">
    <property type="component" value="Unplaced"/>
</dbReference>
<reference evidence="7" key="2">
    <citation type="submission" date="2025-04" db="UniProtKB">
        <authorList>
            <consortium name="RefSeq"/>
        </authorList>
    </citation>
    <scope>IDENTIFICATION</scope>
    <source>
        <tissue evidence="7">Whole body</tissue>
    </source>
</reference>
<evidence type="ECO:0000313" key="5">
    <source>
        <dbReference type="EMBL" id="MBY70336.1"/>
    </source>
</evidence>
<accession>A0A2S2PXU6</accession>
<dbReference type="RefSeq" id="XP_025407890.1">
    <property type="nucleotide sequence ID" value="XM_025552105.1"/>
</dbReference>
<dbReference type="PANTHER" id="PTHR12895">
    <property type="entry name" value="DYMECLIN"/>
    <property type="match status" value="1"/>
</dbReference>
<evidence type="ECO:0000256" key="1">
    <source>
        <dbReference type="ARBA" id="ARBA00010603"/>
    </source>
</evidence>
<proteinExistence type="inferred from homology"/>
<evidence type="ECO:0000313" key="6">
    <source>
        <dbReference type="Proteomes" id="UP000694846"/>
    </source>
</evidence>
<evidence type="ECO:0000256" key="4">
    <source>
        <dbReference type="ARBA" id="ARBA00023288"/>
    </source>
</evidence>
<dbReference type="OrthoDB" id="10253409at2759"/>
<keyword evidence="3" id="KW-0519">Myristate</keyword>
<dbReference type="AlphaFoldDB" id="A0A2S2PXU6"/>
<keyword evidence="6" id="KW-1185">Reference proteome</keyword>
<dbReference type="PANTHER" id="PTHR12895:SF9">
    <property type="entry name" value="DYMECLIN"/>
    <property type="match status" value="1"/>
</dbReference>
<organism evidence="5">
    <name type="scientific">Sipha flava</name>
    <name type="common">yellow sugarcane aphid</name>
    <dbReference type="NCBI Taxonomy" id="143950"/>
    <lineage>
        <taxon>Eukaryota</taxon>
        <taxon>Metazoa</taxon>
        <taxon>Ecdysozoa</taxon>
        <taxon>Arthropoda</taxon>
        <taxon>Hexapoda</taxon>
        <taxon>Insecta</taxon>
        <taxon>Pterygota</taxon>
        <taxon>Neoptera</taxon>
        <taxon>Paraneoptera</taxon>
        <taxon>Hemiptera</taxon>
        <taxon>Sternorrhyncha</taxon>
        <taxon>Aphidomorpha</taxon>
        <taxon>Aphidoidea</taxon>
        <taxon>Aphididae</taxon>
        <taxon>Sipha</taxon>
    </lineage>
</organism>
<dbReference type="GO" id="GO:0007030">
    <property type="term" value="P:Golgi organization"/>
    <property type="evidence" value="ECO:0007669"/>
    <property type="project" value="TreeGrafter"/>
</dbReference>
<gene>
    <name evidence="5" type="primary">DYM</name>
    <name evidence="7" type="synonym">LOC112681788</name>
    <name evidence="5" type="ORF">g.59964</name>
</gene>